<feature type="region of interest" description="Disordered" evidence="2">
    <location>
        <begin position="391"/>
        <end position="422"/>
    </location>
</feature>
<feature type="coiled-coil region" evidence="1">
    <location>
        <begin position="37"/>
        <end position="71"/>
    </location>
</feature>
<feature type="coiled-coil region" evidence="1">
    <location>
        <begin position="125"/>
        <end position="220"/>
    </location>
</feature>
<evidence type="ECO:0000313" key="3">
    <source>
        <dbReference type="EMBL" id="CAD9685511.1"/>
    </source>
</evidence>
<proteinExistence type="predicted"/>
<keyword evidence="1" id="KW-0175">Coiled coil</keyword>
<evidence type="ECO:0000256" key="2">
    <source>
        <dbReference type="SAM" id="MobiDB-lite"/>
    </source>
</evidence>
<gene>
    <name evidence="3" type="ORF">QSP1433_LOCUS8830</name>
</gene>
<protein>
    <submittedName>
        <fullName evidence="3">Uncharacterized protein</fullName>
    </submittedName>
</protein>
<organism evidence="3">
    <name type="scientific">Mucochytrium quahogii</name>
    <dbReference type="NCBI Taxonomy" id="96639"/>
    <lineage>
        <taxon>Eukaryota</taxon>
        <taxon>Sar</taxon>
        <taxon>Stramenopiles</taxon>
        <taxon>Bigyra</taxon>
        <taxon>Labyrinthulomycetes</taxon>
        <taxon>Thraustochytrida</taxon>
        <taxon>Thraustochytriidae</taxon>
        <taxon>Mucochytrium</taxon>
    </lineage>
</organism>
<accession>A0A7S2S047</accession>
<feature type="coiled-coil region" evidence="1">
    <location>
        <begin position="289"/>
        <end position="316"/>
    </location>
</feature>
<sequence length="462" mass="52861">MENTAMGDDICDVEAEELYDIFENWDFETRRSFRERDTNHLIQIRDLKREVEELKKQIEEGKRREADCHQRYVLLDMSMNELKAENAEVMGTFTMMKSQLENAVTELRTTKTELISSQKNTGVLQTELLKRSQEAKSLAKRLQNESDNLNWEKIFRQGQQRDNEKLRKEIAQKEHDLEQARTYQGLAERKFKEEQIEVQRERAQRLIDLQQIKLSQVERDEMEKLASDKVEQAKVALIKEAEMKSIVEPLKANIDSLKKLAAEDATTIGVQGEEIGRLKAQAFKDENTIDDLQVELKTIKRKMTRQQRDLGSLQCQLSRYAKSNTERAALVSGGFIRGKTQFKATPTRGPTFLDVQIEPLDLLRPDSSGAKRMTNNFAKLLQECTEQLDSRTKEPMTGLSIPPLRHTTSEGQHANHDKKTKKVIPRAKPVGFGAGKGATYIGHGLGFKKDSTPVNADVMLRG</sequence>
<dbReference type="AlphaFoldDB" id="A0A7S2S047"/>
<reference evidence="3" key="1">
    <citation type="submission" date="2021-01" db="EMBL/GenBank/DDBJ databases">
        <authorList>
            <person name="Corre E."/>
            <person name="Pelletier E."/>
            <person name="Niang G."/>
            <person name="Scheremetjew M."/>
            <person name="Finn R."/>
            <person name="Kale V."/>
            <person name="Holt S."/>
            <person name="Cochrane G."/>
            <person name="Meng A."/>
            <person name="Brown T."/>
            <person name="Cohen L."/>
        </authorList>
    </citation>
    <scope>NUCLEOTIDE SEQUENCE</scope>
    <source>
        <strain evidence="3">NY070348D</strain>
    </source>
</reference>
<name>A0A7S2S047_9STRA</name>
<evidence type="ECO:0000256" key="1">
    <source>
        <dbReference type="SAM" id="Coils"/>
    </source>
</evidence>
<dbReference type="EMBL" id="HBHK01014062">
    <property type="protein sequence ID" value="CAD9685511.1"/>
    <property type="molecule type" value="Transcribed_RNA"/>
</dbReference>